<protein>
    <submittedName>
        <fullName evidence="1">Uncharacterized protein</fullName>
    </submittedName>
</protein>
<sequence>MDIPQELISTIIQEVDDHLSLKMCSLAGKAFCAPAQRMLLTSLDLRVARPYTAALDLLDKSPHIASYFKRLYCPLPDACMAEAEVDALCTVLGKLSNVRRCHFVAATNVFTLWTEFLPNVCLAVVEFTQRQRLAELEIDTITAIPSDVLALFLGAAPTVSLVNSNVDSAVALMHSSAPPPPIVETLRVSWSPGVADVLTSPDFGPYMHNIRKLWWDPDIDTGGRLIALVSHTLEHLCIQFFDQTNWGKTIKLPPLPRVKSVEVTLEHEWLVPVYYRFLTILSAAPDTLEEICITFAPTPDFLHPEALGQMDSIFTGSTASPRVRWRLDLKDNPISSFAGFVGALERGLPILHAQGKLVVERSSVTNTGLSAWAGRK</sequence>
<comment type="caution">
    <text evidence="1">The sequence shown here is derived from an EMBL/GenBank/DDBJ whole genome shotgun (WGS) entry which is preliminary data.</text>
</comment>
<gene>
    <name evidence="1" type="ORF">DFH08DRAFT_873514</name>
</gene>
<name>A0AAD6ZXD9_9AGAR</name>
<proteinExistence type="predicted"/>
<dbReference type="AlphaFoldDB" id="A0AAD6ZXD9"/>
<dbReference type="Proteomes" id="UP001218218">
    <property type="component" value="Unassembled WGS sequence"/>
</dbReference>
<keyword evidence="2" id="KW-1185">Reference proteome</keyword>
<evidence type="ECO:0000313" key="1">
    <source>
        <dbReference type="EMBL" id="KAJ7342770.1"/>
    </source>
</evidence>
<accession>A0AAD6ZXD9</accession>
<reference evidence="1" key="1">
    <citation type="submission" date="2023-03" db="EMBL/GenBank/DDBJ databases">
        <title>Massive genome expansion in bonnet fungi (Mycena s.s.) driven by repeated elements and novel gene families across ecological guilds.</title>
        <authorList>
            <consortium name="Lawrence Berkeley National Laboratory"/>
            <person name="Harder C.B."/>
            <person name="Miyauchi S."/>
            <person name="Viragh M."/>
            <person name="Kuo A."/>
            <person name="Thoen E."/>
            <person name="Andreopoulos B."/>
            <person name="Lu D."/>
            <person name="Skrede I."/>
            <person name="Drula E."/>
            <person name="Henrissat B."/>
            <person name="Morin E."/>
            <person name="Kohler A."/>
            <person name="Barry K."/>
            <person name="LaButti K."/>
            <person name="Morin E."/>
            <person name="Salamov A."/>
            <person name="Lipzen A."/>
            <person name="Mereny Z."/>
            <person name="Hegedus B."/>
            <person name="Baldrian P."/>
            <person name="Stursova M."/>
            <person name="Weitz H."/>
            <person name="Taylor A."/>
            <person name="Grigoriev I.V."/>
            <person name="Nagy L.G."/>
            <person name="Martin F."/>
            <person name="Kauserud H."/>
        </authorList>
    </citation>
    <scope>NUCLEOTIDE SEQUENCE</scope>
    <source>
        <strain evidence="1">CBHHK002</strain>
    </source>
</reference>
<organism evidence="1 2">
    <name type="scientific">Mycena albidolilacea</name>
    <dbReference type="NCBI Taxonomy" id="1033008"/>
    <lineage>
        <taxon>Eukaryota</taxon>
        <taxon>Fungi</taxon>
        <taxon>Dikarya</taxon>
        <taxon>Basidiomycota</taxon>
        <taxon>Agaricomycotina</taxon>
        <taxon>Agaricomycetes</taxon>
        <taxon>Agaricomycetidae</taxon>
        <taxon>Agaricales</taxon>
        <taxon>Marasmiineae</taxon>
        <taxon>Mycenaceae</taxon>
        <taxon>Mycena</taxon>
    </lineage>
</organism>
<dbReference type="EMBL" id="JARIHO010000024">
    <property type="protein sequence ID" value="KAJ7342770.1"/>
    <property type="molecule type" value="Genomic_DNA"/>
</dbReference>
<evidence type="ECO:0000313" key="2">
    <source>
        <dbReference type="Proteomes" id="UP001218218"/>
    </source>
</evidence>